<comment type="catalytic activity">
    <reaction evidence="9 11">
        <text>ATP + H2O = ADP + phosphate + H(+)</text>
        <dbReference type="Rhea" id="RHEA:13065"/>
        <dbReference type="ChEBI" id="CHEBI:15377"/>
        <dbReference type="ChEBI" id="CHEBI:15378"/>
        <dbReference type="ChEBI" id="CHEBI:30616"/>
        <dbReference type="ChEBI" id="CHEBI:43474"/>
        <dbReference type="ChEBI" id="CHEBI:456216"/>
        <dbReference type="EC" id="5.6.2.4"/>
    </reaction>
</comment>
<evidence type="ECO:0000259" key="14">
    <source>
        <dbReference type="PROSITE" id="PS51217"/>
    </source>
</evidence>
<feature type="compositionally biased region" description="Low complexity" evidence="12">
    <location>
        <begin position="735"/>
        <end position="754"/>
    </location>
</feature>
<feature type="domain" description="UvrD-like helicase ATP-binding" evidence="13">
    <location>
        <begin position="71"/>
        <end position="356"/>
    </location>
</feature>
<protein>
    <recommendedName>
        <fullName evidence="11">ATP-dependent DNA helicase</fullName>
        <ecNumber evidence="11">5.6.2.4</ecNumber>
    </recommendedName>
</protein>
<dbReference type="PROSITE" id="PS51217">
    <property type="entry name" value="UVRD_HELICASE_CTER"/>
    <property type="match status" value="1"/>
</dbReference>
<dbReference type="InterPro" id="IPR014016">
    <property type="entry name" value="UvrD-like_ATP-bd"/>
</dbReference>
<evidence type="ECO:0000256" key="12">
    <source>
        <dbReference type="SAM" id="MobiDB-lite"/>
    </source>
</evidence>
<keyword evidence="2 10" id="KW-0547">Nucleotide-binding</keyword>
<keyword evidence="16" id="KW-1185">Reference proteome</keyword>
<keyword evidence="5 10" id="KW-0067">ATP-binding</keyword>
<evidence type="ECO:0000256" key="3">
    <source>
        <dbReference type="ARBA" id="ARBA00022801"/>
    </source>
</evidence>
<evidence type="ECO:0000259" key="13">
    <source>
        <dbReference type="PROSITE" id="PS51198"/>
    </source>
</evidence>
<dbReference type="InterPro" id="IPR005751">
    <property type="entry name" value="ATP-dep_DNA_helicase_PcrA"/>
</dbReference>
<dbReference type="CDD" id="cd17932">
    <property type="entry name" value="DEXQc_UvrD"/>
    <property type="match status" value="1"/>
</dbReference>
<dbReference type="EMBL" id="BAAATK010000013">
    <property type="protein sequence ID" value="GAA2435333.1"/>
    <property type="molecule type" value="Genomic_DNA"/>
</dbReference>
<feature type="binding site" evidence="10">
    <location>
        <begin position="92"/>
        <end position="99"/>
    </location>
    <ligand>
        <name>ATP</name>
        <dbReference type="ChEBI" id="CHEBI:30616"/>
    </ligand>
</feature>
<evidence type="ECO:0000313" key="15">
    <source>
        <dbReference type="EMBL" id="GAA2435333.1"/>
    </source>
</evidence>
<dbReference type="InterPro" id="IPR027417">
    <property type="entry name" value="P-loop_NTPase"/>
</dbReference>
<comment type="caution">
    <text evidence="15">The sequence shown here is derived from an EMBL/GenBank/DDBJ whole genome shotgun (WGS) entry which is preliminary data.</text>
</comment>
<keyword evidence="3 10" id="KW-0378">Hydrolase</keyword>
<dbReference type="Pfam" id="PF00580">
    <property type="entry name" value="UvrD-helicase"/>
    <property type="match status" value="1"/>
</dbReference>
<evidence type="ECO:0000256" key="11">
    <source>
        <dbReference type="RuleBase" id="RU364053"/>
    </source>
</evidence>
<dbReference type="Gene3D" id="3.40.50.300">
    <property type="entry name" value="P-loop containing nucleotide triphosphate hydrolases"/>
    <property type="match status" value="2"/>
</dbReference>
<reference evidence="16" key="1">
    <citation type="journal article" date="2019" name="Int. J. Syst. Evol. Microbiol.">
        <title>The Global Catalogue of Microorganisms (GCM) 10K type strain sequencing project: providing services to taxonomists for standard genome sequencing and annotation.</title>
        <authorList>
            <consortium name="The Broad Institute Genomics Platform"/>
            <consortium name="The Broad Institute Genome Sequencing Center for Infectious Disease"/>
            <person name="Wu L."/>
            <person name="Ma J."/>
        </authorList>
    </citation>
    <scope>NUCLEOTIDE SEQUENCE [LARGE SCALE GENOMIC DNA]</scope>
    <source>
        <strain evidence="16">JCM 6922</strain>
    </source>
</reference>
<feature type="domain" description="UvrD-like helicase C-terminal" evidence="14">
    <location>
        <begin position="357"/>
        <end position="638"/>
    </location>
</feature>
<dbReference type="PANTHER" id="PTHR11070">
    <property type="entry name" value="UVRD / RECB / PCRA DNA HELICASE FAMILY MEMBER"/>
    <property type="match status" value="1"/>
</dbReference>
<name>A0ABP5WTK6_9ACTN</name>
<dbReference type="Pfam" id="PF21196">
    <property type="entry name" value="PcrA_UvrD_tudor"/>
    <property type="match status" value="1"/>
</dbReference>
<dbReference type="InterPro" id="IPR013986">
    <property type="entry name" value="DExx_box_DNA_helicase_dom_sf"/>
</dbReference>
<proteinExistence type="inferred from homology"/>
<dbReference type="PANTHER" id="PTHR11070:SF2">
    <property type="entry name" value="ATP-DEPENDENT DNA HELICASE SRS2"/>
    <property type="match status" value="1"/>
</dbReference>
<keyword evidence="7" id="KW-0413">Isomerase</keyword>
<evidence type="ECO:0000256" key="8">
    <source>
        <dbReference type="ARBA" id="ARBA00034617"/>
    </source>
</evidence>
<evidence type="ECO:0000256" key="4">
    <source>
        <dbReference type="ARBA" id="ARBA00022806"/>
    </source>
</evidence>
<evidence type="ECO:0000256" key="5">
    <source>
        <dbReference type="ARBA" id="ARBA00022840"/>
    </source>
</evidence>
<organism evidence="15 16">
    <name type="scientific">Streptomyces glaucus</name>
    <dbReference type="NCBI Taxonomy" id="284029"/>
    <lineage>
        <taxon>Bacteria</taxon>
        <taxon>Bacillati</taxon>
        <taxon>Actinomycetota</taxon>
        <taxon>Actinomycetes</taxon>
        <taxon>Kitasatosporales</taxon>
        <taxon>Streptomycetaceae</taxon>
        <taxon>Streptomyces</taxon>
    </lineage>
</organism>
<comment type="similarity">
    <text evidence="1 11">Belongs to the helicase family. UvrD subfamily.</text>
</comment>
<dbReference type="GO" id="GO:0004386">
    <property type="term" value="F:helicase activity"/>
    <property type="evidence" value="ECO:0007669"/>
    <property type="project" value="UniProtKB-KW"/>
</dbReference>
<dbReference type="EC" id="5.6.2.4" evidence="11"/>
<keyword evidence="4 10" id="KW-0347">Helicase</keyword>
<dbReference type="CDD" id="cd18807">
    <property type="entry name" value="SF1_C_UvrD"/>
    <property type="match status" value="1"/>
</dbReference>
<sequence>MSSLFDDSFLADLQASPGPAEEPPPPPEDDHVPEPIPDDLFGGKFDAPPDRDAYYRDGAPRPVVDPAALLEGLNDNQRAAVVHAGSPLLIVAGAGSGKTRVLTHRIAHLLAERGVHPGQILAITFTNKAAGEMKERVEQLVGPRAHAMWVMTFHSACVRILRRESKKLGFTSSFSIYDAADSKRLMALVCRDLDLDPKRFPPKSFSAKISNLKNELIDEEDFAAQAADGFEKTLAQAYALYQSRLREANALDFDDLIMTTVNLLRAFPDVAEHYRRRFRHVLVDEYQDTNHAQYALVRELVGPSGEGQDPAELCVVGDADQSIYAFRGATIRNILQFEEDYPDATTILLEQNYRSTQTILSAANAVIERNESRRPKNLWTNAGAGSLITGYVADTEHDEAQFVADEIDRLTDAGEAKAGDVAVFYRTNAQSRVFEEVFIRVGLPYKVVGGVRFYERKEVRDVLAYLRVLANPEDSVPLRRILNVPKRGIGDRAEAMIDALAQRERISFPQALKRVDEAYGMAARSANAVKRFNALMEELRTVVESGAGPATVLEAVLERTGYLAELQASTDPQDETRIENLQELAAVALEFEQARGEDDPGTLAEFLEQVALVADSDEIPDEEGDGVITLMTLHTAKGLEFPVVFLTGMEDGVFPHLRALGQTKELEEERRLAYVGITRARERLYLTRSTMRSAWGQPSYNPPSRFLEEIPPAYVNWRRTGAGAPASSGPVPGVAASLSSSRSRSSASGASGFATRRAAEKPAVALAVGDRVTHDQFGLGTVVAVKGTGANAEATIDFGDAKPKRLLLRYAPVEKL</sequence>
<feature type="region of interest" description="Disordered" evidence="12">
    <location>
        <begin position="723"/>
        <end position="754"/>
    </location>
</feature>
<evidence type="ECO:0000256" key="10">
    <source>
        <dbReference type="PROSITE-ProRule" id="PRU00560"/>
    </source>
</evidence>
<evidence type="ECO:0000256" key="7">
    <source>
        <dbReference type="ARBA" id="ARBA00023235"/>
    </source>
</evidence>
<feature type="region of interest" description="Disordered" evidence="12">
    <location>
        <begin position="1"/>
        <end position="58"/>
    </location>
</feature>
<evidence type="ECO:0000256" key="9">
    <source>
        <dbReference type="ARBA" id="ARBA00048988"/>
    </source>
</evidence>
<dbReference type="Pfam" id="PF13361">
    <property type="entry name" value="UvrD_C"/>
    <property type="match status" value="1"/>
</dbReference>
<feature type="compositionally biased region" description="Basic and acidic residues" evidence="12">
    <location>
        <begin position="47"/>
        <end position="58"/>
    </location>
</feature>
<dbReference type="SUPFAM" id="SSF52540">
    <property type="entry name" value="P-loop containing nucleoside triphosphate hydrolases"/>
    <property type="match status" value="1"/>
</dbReference>
<dbReference type="Gene3D" id="1.10.486.10">
    <property type="entry name" value="PCRA, domain 4"/>
    <property type="match status" value="1"/>
</dbReference>
<dbReference type="Gene3D" id="1.10.10.160">
    <property type="match status" value="1"/>
</dbReference>
<evidence type="ECO:0000256" key="1">
    <source>
        <dbReference type="ARBA" id="ARBA00009922"/>
    </source>
</evidence>
<dbReference type="RefSeq" id="WP_344602699.1">
    <property type="nucleotide sequence ID" value="NZ_BAAATK010000013.1"/>
</dbReference>
<evidence type="ECO:0000256" key="6">
    <source>
        <dbReference type="ARBA" id="ARBA00023125"/>
    </source>
</evidence>
<keyword evidence="6 11" id="KW-0238">DNA-binding</keyword>
<dbReference type="Proteomes" id="UP001500460">
    <property type="component" value="Unassembled WGS sequence"/>
</dbReference>
<dbReference type="NCBIfam" id="TIGR01073">
    <property type="entry name" value="pcrA"/>
    <property type="match status" value="1"/>
</dbReference>
<dbReference type="PROSITE" id="PS51198">
    <property type="entry name" value="UVRD_HELICASE_ATP_BIND"/>
    <property type="match status" value="1"/>
</dbReference>
<evidence type="ECO:0000256" key="2">
    <source>
        <dbReference type="ARBA" id="ARBA00022741"/>
    </source>
</evidence>
<dbReference type="InterPro" id="IPR014017">
    <property type="entry name" value="DNA_helicase_UvrD-like_C"/>
</dbReference>
<gene>
    <name evidence="15" type="primary">pcrA</name>
    <name evidence="15" type="ORF">GCM10010421_26040</name>
</gene>
<accession>A0ABP5WTK6</accession>
<dbReference type="InterPro" id="IPR000212">
    <property type="entry name" value="DNA_helicase_UvrD/REP"/>
</dbReference>
<evidence type="ECO:0000313" key="16">
    <source>
        <dbReference type="Proteomes" id="UP001500460"/>
    </source>
</evidence>
<comment type="catalytic activity">
    <reaction evidence="8">
        <text>Couples ATP hydrolysis with the unwinding of duplex DNA by translocating in the 3'-5' direction.</text>
        <dbReference type="EC" id="5.6.2.4"/>
    </reaction>
</comment>